<feature type="compositionally biased region" description="Basic and acidic residues" evidence="1">
    <location>
        <begin position="114"/>
        <end position="127"/>
    </location>
</feature>
<feature type="compositionally biased region" description="Basic and acidic residues" evidence="1">
    <location>
        <begin position="135"/>
        <end position="155"/>
    </location>
</feature>
<feature type="region of interest" description="Disordered" evidence="1">
    <location>
        <begin position="114"/>
        <end position="155"/>
    </location>
</feature>
<sequence>MYIFVCVCVCVCRLGPQPWEFNSLLTWQVEFFSCKSGKFRPSVEGGGLSKNNHHHFFARTAVLDHSANSTPFSLPCKEMRSVPPPLAIPTLHFRPRLFKTWCCVEHDHEGKNPVSLDHRGFQNENGKKNRPAVILKEKPQRERLTETSNHQEKCW</sequence>
<proteinExistence type="predicted"/>
<evidence type="ECO:0000256" key="1">
    <source>
        <dbReference type="SAM" id="MobiDB-lite"/>
    </source>
</evidence>
<accession>A0A2D4NX65</accession>
<protein>
    <submittedName>
        <fullName evidence="2">Uncharacterized protein</fullName>
    </submittedName>
</protein>
<dbReference type="AlphaFoldDB" id="A0A2D4NX65"/>
<organism evidence="2">
    <name type="scientific">Micrurus surinamensis</name>
    <name type="common">Surinam coral snake</name>
    <dbReference type="NCBI Taxonomy" id="129470"/>
    <lineage>
        <taxon>Eukaryota</taxon>
        <taxon>Metazoa</taxon>
        <taxon>Chordata</taxon>
        <taxon>Craniata</taxon>
        <taxon>Vertebrata</taxon>
        <taxon>Euteleostomi</taxon>
        <taxon>Lepidosauria</taxon>
        <taxon>Squamata</taxon>
        <taxon>Bifurcata</taxon>
        <taxon>Unidentata</taxon>
        <taxon>Episquamata</taxon>
        <taxon>Toxicofera</taxon>
        <taxon>Serpentes</taxon>
        <taxon>Colubroidea</taxon>
        <taxon>Elapidae</taxon>
        <taxon>Elapinae</taxon>
        <taxon>Micrurus</taxon>
    </lineage>
</organism>
<evidence type="ECO:0000313" key="2">
    <source>
        <dbReference type="EMBL" id="LAB50285.1"/>
    </source>
</evidence>
<reference evidence="2" key="2">
    <citation type="submission" date="2017-11" db="EMBL/GenBank/DDBJ databases">
        <title>Coralsnake Venomics: Analyses of Venom Gland Transcriptomes and Proteomes of Six Brazilian Taxa.</title>
        <authorList>
            <person name="Aird S.D."/>
            <person name="Jorge da Silva N."/>
            <person name="Qiu L."/>
            <person name="Villar-Briones A."/>
            <person name="Aparecida-Saddi V."/>
            <person name="Campos-Telles M.P."/>
            <person name="Grau M."/>
            <person name="Mikheyev A.S."/>
        </authorList>
    </citation>
    <scope>NUCLEOTIDE SEQUENCE</scope>
    <source>
        <tissue evidence="2">Venom_gland</tissue>
    </source>
</reference>
<dbReference type="EMBL" id="IACN01034966">
    <property type="protein sequence ID" value="LAB50285.1"/>
    <property type="molecule type" value="Transcribed_RNA"/>
</dbReference>
<reference evidence="2" key="1">
    <citation type="submission" date="2017-07" db="EMBL/GenBank/DDBJ databases">
        <authorList>
            <person name="Mikheyev A."/>
            <person name="Grau M."/>
        </authorList>
    </citation>
    <scope>NUCLEOTIDE SEQUENCE</scope>
    <source>
        <tissue evidence="2">Venom_gland</tissue>
    </source>
</reference>
<name>A0A2D4NX65_MICSU</name>